<dbReference type="NCBIfam" id="TIGR00667">
    <property type="entry name" value="aat"/>
    <property type="match status" value="1"/>
</dbReference>
<dbReference type="SUPFAM" id="SSF55729">
    <property type="entry name" value="Acyl-CoA N-acyltransferases (Nat)"/>
    <property type="match status" value="1"/>
</dbReference>
<dbReference type="InterPro" id="IPR004616">
    <property type="entry name" value="Leu/Phe-tRNA_Trfase"/>
</dbReference>
<evidence type="ECO:0000256" key="3">
    <source>
        <dbReference type="ARBA" id="ARBA00022679"/>
    </source>
</evidence>
<gene>
    <name evidence="5" type="primary">aat</name>
    <name evidence="5" type="ORF">CARN7_1306</name>
</gene>
<dbReference type="FunFam" id="3.40.630.70:FF:000001">
    <property type="entry name" value="Leucyl/phenylalanyl-tRNA--protein transferase"/>
    <property type="match status" value="1"/>
</dbReference>
<evidence type="ECO:0000256" key="1">
    <source>
        <dbReference type="ARBA" id="ARBA00004496"/>
    </source>
</evidence>
<comment type="caution">
    <text evidence="5">The sequence shown here is derived from an EMBL/GenBank/DDBJ whole genome shotgun (WGS) entry which is preliminary data.</text>
</comment>
<dbReference type="InterPro" id="IPR042221">
    <property type="entry name" value="Leu/Phe-tRNA_Trfase_N"/>
</dbReference>
<name>E6QTF2_9ZZZZ</name>
<accession>E6QTF2</accession>
<dbReference type="InterPro" id="IPR016181">
    <property type="entry name" value="Acyl_CoA_acyltransferase"/>
</dbReference>
<proteinExistence type="inferred from homology"/>
<evidence type="ECO:0000256" key="2">
    <source>
        <dbReference type="ARBA" id="ARBA00022490"/>
    </source>
</evidence>
<comment type="subcellular location">
    <subcellularLocation>
        <location evidence="1">Cytoplasm</location>
    </subcellularLocation>
</comment>
<keyword evidence="2" id="KW-0963">Cytoplasm</keyword>
<sequence>MLPWLITPADFPPVEQALDAPAGLLAAGGGLTADWLLAAYRRGVFPWFSPGQPILWWSPNPRMVLFPEQLHVPHSLMRTVRKEKFEIRLNTAFVEVMRACAAPRVGETGTWISEEMIKAYTALHEQGMAHSIEAWLGGNLVGGLYGVALGKVFFGESMFARVSDASKVAFVKGVHQLQRLGVVMIDCQMNTPHLARFGAIEISREDFLCRLETGINQTTPVWRFDKVSVA</sequence>
<dbReference type="FunFam" id="3.30.70.3550:FF:000001">
    <property type="entry name" value="Leucyl/phenylalanyl-tRNA--protein transferase"/>
    <property type="match status" value="1"/>
</dbReference>
<dbReference type="PANTHER" id="PTHR30098:SF2">
    <property type="entry name" value="LEUCYL_PHENYLALANYL-TRNA--PROTEIN TRANSFERASE"/>
    <property type="match status" value="1"/>
</dbReference>
<dbReference type="Gene3D" id="3.30.70.3550">
    <property type="entry name" value="Leucyl/phenylalanyl-tRNA-protein transferase, N-terminal domain"/>
    <property type="match status" value="1"/>
</dbReference>
<keyword evidence="3 5" id="KW-0808">Transferase</keyword>
<evidence type="ECO:0000313" key="5">
    <source>
        <dbReference type="EMBL" id="CBI10524.1"/>
    </source>
</evidence>
<dbReference type="EMBL" id="CABR01000087">
    <property type="protein sequence ID" value="CBI10524.1"/>
    <property type="molecule type" value="Genomic_DNA"/>
</dbReference>
<dbReference type="Gene3D" id="3.40.630.70">
    <property type="entry name" value="Leucyl/phenylalanyl-tRNA-protein transferase, C-terminal domain"/>
    <property type="match status" value="1"/>
</dbReference>
<keyword evidence="4 5" id="KW-0012">Acyltransferase</keyword>
<dbReference type="GO" id="GO:0005737">
    <property type="term" value="C:cytoplasm"/>
    <property type="evidence" value="ECO:0007669"/>
    <property type="project" value="UniProtKB-SubCell"/>
</dbReference>
<dbReference type="Pfam" id="PF03588">
    <property type="entry name" value="Leu_Phe_trans"/>
    <property type="match status" value="1"/>
</dbReference>
<organism evidence="5">
    <name type="scientific">mine drainage metagenome</name>
    <dbReference type="NCBI Taxonomy" id="410659"/>
    <lineage>
        <taxon>unclassified sequences</taxon>
        <taxon>metagenomes</taxon>
        <taxon>ecological metagenomes</taxon>
    </lineage>
</organism>
<dbReference type="PANTHER" id="PTHR30098">
    <property type="entry name" value="LEUCYL/PHENYLALANYL-TRNA--PROTEIN TRANSFERASE"/>
    <property type="match status" value="1"/>
</dbReference>
<dbReference type="GO" id="GO:0030163">
    <property type="term" value="P:protein catabolic process"/>
    <property type="evidence" value="ECO:0007669"/>
    <property type="project" value="InterPro"/>
</dbReference>
<dbReference type="GO" id="GO:0008914">
    <property type="term" value="F:leucyl-tRNA--protein transferase activity"/>
    <property type="evidence" value="ECO:0007669"/>
    <property type="project" value="UniProtKB-EC"/>
</dbReference>
<reference evidence="5" key="1">
    <citation type="submission" date="2009-10" db="EMBL/GenBank/DDBJ databases">
        <title>Diversity of trophic interactions inside an arsenic-rich microbial ecosystem.</title>
        <authorList>
            <person name="Bertin P.N."/>
            <person name="Heinrich-Salmeron A."/>
            <person name="Pelletier E."/>
            <person name="Goulhen-Chollet F."/>
            <person name="Arsene-Ploetze F."/>
            <person name="Gallien S."/>
            <person name="Calteau A."/>
            <person name="Vallenet D."/>
            <person name="Casiot C."/>
            <person name="Chane-Woon-Ming B."/>
            <person name="Giloteaux L."/>
            <person name="Barakat M."/>
            <person name="Bonnefoy V."/>
            <person name="Bruneel O."/>
            <person name="Chandler M."/>
            <person name="Cleiss J."/>
            <person name="Duran R."/>
            <person name="Elbaz-Poulichet F."/>
            <person name="Fonknechten N."/>
            <person name="Lauga B."/>
            <person name="Mornico D."/>
            <person name="Ortet P."/>
            <person name="Schaeffer C."/>
            <person name="Siguier P."/>
            <person name="Alexander Thil Smith A."/>
            <person name="Van Dorsselaer A."/>
            <person name="Weissenbach J."/>
            <person name="Medigue C."/>
            <person name="Le Paslier D."/>
        </authorList>
    </citation>
    <scope>NUCLEOTIDE SEQUENCE</scope>
</reference>
<dbReference type="EC" id="2.3.2.6" evidence="5"/>
<dbReference type="HAMAP" id="MF_00688">
    <property type="entry name" value="Leu_Phe_trans"/>
    <property type="match status" value="1"/>
</dbReference>
<protein>
    <submittedName>
        <fullName evidence="5">Leucyl/phenylalanyl-tRNA--protein transferase (L/F-transferase) (Leucyltransferase) (Phenyalanyltransferase)</fullName>
        <ecNumber evidence="5">2.3.2.6</ecNumber>
    </submittedName>
</protein>
<dbReference type="InterPro" id="IPR042203">
    <property type="entry name" value="Leu/Phe-tRNA_Trfase_C"/>
</dbReference>
<evidence type="ECO:0000256" key="4">
    <source>
        <dbReference type="ARBA" id="ARBA00023315"/>
    </source>
</evidence>
<dbReference type="AlphaFoldDB" id="E6QTF2"/>